<evidence type="ECO:0000313" key="2">
    <source>
        <dbReference type="Proteomes" id="UP000664915"/>
    </source>
</evidence>
<keyword evidence="2" id="KW-1185">Reference proteome</keyword>
<dbReference type="KEGG" id="vg:77946459"/>
<reference evidence="1" key="1">
    <citation type="submission" date="2020-09" db="EMBL/GenBank/DDBJ databases">
        <authorList>
            <person name="Zhang D."/>
            <person name="Hatherill J.R."/>
            <person name="Ramirez J.F."/>
            <person name="Edinger B."/>
            <person name="Balarin R."/>
            <person name="Sullivan A."/>
            <person name="Humpal K.M."/>
            <person name="Guseva A."/>
            <person name="Butela K.A."/>
            <person name="Garlena R.A."/>
            <person name="Russell D.A."/>
            <person name="Pope W.H."/>
            <person name="Jacobs-Sera D."/>
            <person name="Hatfull G.F."/>
        </authorList>
    </citation>
    <scope>NUCLEOTIDE SEQUENCE</scope>
</reference>
<dbReference type="GeneID" id="77946459"/>
<accession>A0A879R243</accession>
<organism evidence="1 2">
    <name type="scientific">Synechococcus phage S-SRM01</name>
    <dbReference type="NCBI Taxonomy" id="2781608"/>
    <lineage>
        <taxon>Viruses</taxon>
        <taxon>Duplodnaviria</taxon>
        <taxon>Heunggongvirae</taxon>
        <taxon>Uroviricota</taxon>
        <taxon>Caudoviricetes</taxon>
        <taxon>Pantevenvirales</taxon>
        <taxon>Kyanoviridae</taxon>
        <taxon>Serangoonvirus</taxon>
        <taxon>Serangoonvirus essarone</taxon>
    </lineage>
</organism>
<proteinExistence type="predicted"/>
<dbReference type="EMBL" id="MW015081">
    <property type="protein sequence ID" value="QPX48254.1"/>
    <property type="molecule type" value="Genomic_DNA"/>
</dbReference>
<protein>
    <submittedName>
        <fullName evidence="1">Intramolecular chaperone auto-processing domain containing protein</fullName>
    </submittedName>
</protein>
<name>A0A879R243_9CAUD</name>
<sequence>MGIQINGQTDIVTSTTAGGKVTIPTATFPSVTDLNATGIVTASSFRGNITGNVNSTGLSTFSSGVIVSAGTTSAPSISPTGDSNTGIFFPSPDTVAIGEGGVEVLRIDSNSNVGIGTISPATKLDVRQPSSDSGNASTAILFNGDDSATIWRAALKLRHNSNTTIVSGSSIGISFEPLSSTGSSFYGTAGIKAVRENATASNQDTALVFLTRSGSSNNTTDTEKVRIGSTGSIFIGSYANSFDNPGRLNVSNTSRVTTTSGSYVPSNGGFVDYARNEMISNCITSFPANNNKIMARNGAPLVIGDARAAWSHYSNLPNYLIGSLTHDCINNTSFTVTLACTMTVFLLRDNGWNAVDLTGWNLIESGGQIGVNAISNGRLYVKTLSAGSNALNNNSAMYFFVI</sequence>
<dbReference type="RefSeq" id="YP_010670264.1">
    <property type="nucleotide sequence ID" value="NC_070963.1"/>
</dbReference>
<dbReference type="Proteomes" id="UP000664915">
    <property type="component" value="Segment"/>
</dbReference>
<evidence type="ECO:0000313" key="1">
    <source>
        <dbReference type="EMBL" id="QPX48254.1"/>
    </source>
</evidence>